<proteinExistence type="predicted"/>
<accession>A0A5B1CET8</accession>
<dbReference type="AlphaFoldDB" id="A0A5B1CET8"/>
<dbReference type="EMBL" id="VRLW01000001">
    <property type="protein sequence ID" value="KAA1259076.1"/>
    <property type="molecule type" value="Genomic_DNA"/>
</dbReference>
<keyword evidence="3" id="KW-1185">Reference proteome</keyword>
<sequence>MVSFTTRRVRFEVAFFESAGGTIAPSLGRQPQVFPDKHHRSPEGATAINHSGNVSPLRGFAEMRYSISWG</sequence>
<evidence type="ECO:0000256" key="1">
    <source>
        <dbReference type="SAM" id="MobiDB-lite"/>
    </source>
</evidence>
<evidence type="ECO:0000313" key="2">
    <source>
        <dbReference type="EMBL" id="KAA1259076.1"/>
    </source>
</evidence>
<dbReference type="Proteomes" id="UP000322699">
    <property type="component" value="Unassembled WGS sequence"/>
</dbReference>
<organism evidence="2 3">
    <name type="scientific">Rubripirellula obstinata</name>
    <dbReference type="NCBI Taxonomy" id="406547"/>
    <lineage>
        <taxon>Bacteria</taxon>
        <taxon>Pseudomonadati</taxon>
        <taxon>Planctomycetota</taxon>
        <taxon>Planctomycetia</taxon>
        <taxon>Pirellulales</taxon>
        <taxon>Pirellulaceae</taxon>
        <taxon>Rubripirellula</taxon>
    </lineage>
</organism>
<evidence type="ECO:0000313" key="3">
    <source>
        <dbReference type="Proteomes" id="UP000322699"/>
    </source>
</evidence>
<comment type="caution">
    <text evidence="2">The sequence shown here is derived from an EMBL/GenBank/DDBJ whole genome shotgun (WGS) entry which is preliminary data.</text>
</comment>
<protein>
    <submittedName>
        <fullName evidence="2">Uncharacterized protein</fullName>
    </submittedName>
</protein>
<reference evidence="2 3" key="1">
    <citation type="submission" date="2019-08" db="EMBL/GenBank/DDBJ databases">
        <title>Deep-cultivation of Planctomycetes and their phenomic and genomic characterization uncovers novel biology.</title>
        <authorList>
            <person name="Wiegand S."/>
            <person name="Jogler M."/>
            <person name="Boedeker C."/>
            <person name="Pinto D."/>
            <person name="Vollmers J."/>
            <person name="Rivas-Marin E."/>
            <person name="Kohn T."/>
            <person name="Peeters S.H."/>
            <person name="Heuer A."/>
            <person name="Rast P."/>
            <person name="Oberbeckmann S."/>
            <person name="Bunk B."/>
            <person name="Jeske O."/>
            <person name="Meyerdierks A."/>
            <person name="Storesund J.E."/>
            <person name="Kallscheuer N."/>
            <person name="Luecker S."/>
            <person name="Lage O.M."/>
            <person name="Pohl T."/>
            <person name="Merkel B.J."/>
            <person name="Hornburger P."/>
            <person name="Mueller R.-W."/>
            <person name="Bruemmer F."/>
            <person name="Labrenz M."/>
            <person name="Spormann A.M."/>
            <person name="Op Den Camp H."/>
            <person name="Overmann J."/>
            <person name="Amann R."/>
            <person name="Jetten M.S.M."/>
            <person name="Mascher T."/>
            <person name="Medema M.H."/>
            <person name="Devos D.P."/>
            <person name="Kaster A.-K."/>
            <person name="Ovreas L."/>
            <person name="Rohde M."/>
            <person name="Galperin M.Y."/>
            <person name="Jogler C."/>
        </authorList>
    </citation>
    <scope>NUCLEOTIDE SEQUENCE [LARGE SCALE GENOMIC DNA]</scope>
    <source>
        <strain evidence="2 3">LF1</strain>
    </source>
</reference>
<name>A0A5B1CET8_9BACT</name>
<gene>
    <name evidence="2" type="ORF">LF1_16030</name>
</gene>
<feature type="region of interest" description="Disordered" evidence="1">
    <location>
        <begin position="26"/>
        <end position="52"/>
    </location>
</feature>